<feature type="region of interest" description="Disordered" evidence="1">
    <location>
        <begin position="297"/>
        <end position="316"/>
    </location>
</feature>
<evidence type="ECO:0000256" key="1">
    <source>
        <dbReference type="SAM" id="MobiDB-lite"/>
    </source>
</evidence>
<dbReference type="AlphaFoldDB" id="A0A1I0CKI9"/>
<proteinExistence type="predicted"/>
<feature type="transmembrane region" description="Helical" evidence="2">
    <location>
        <begin position="6"/>
        <end position="26"/>
    </location>
</feature>
<dbReference type="InterPro" id="IPR005081">
    <property type="entry name" value="SpoIIGA"/>
</dbReference>
<evidence type="ECO:0000256" key="2">
    <source>
        <dbReference type="SAM" id="Phobius"/>
    </source>
</evidence>
<feature type="transmembrane region" description="Helical" evidence="2">
    <location>
        <begin position="92"/>
        <end position="113"/>
    </location>
</feature>
<name>A0A1I0CKI9_9FIRM</name>
<sequence>MTYTVYIDVVFFVNAVMDFVVLAILNRILDSGAEWGRLLSGAAVGGLWACLVSVLPGMPVWLRGMGTYLGVSSLMVFLAFRPAGLKALARAVLGMYLVTAVLSGVMLALYQHTRAGYYLELLVRGERVMGLPALAWFLVAAGGAAGAYGLVGLGKNLLQGRIKGRRYCRVRLGFKGSEAGLTALIDTGNCLKEPVSGRPVHVVTASAIAGLCPRVDGVIYVPYQAVGTSHGLLPAIFLDWMEVELDYKRYRFERPLVAVIRESLSPSGKYQMLLQEEQWGKDEASYDECSQHTGGKFHDYKSIHSKPLSTENRPQL</sequence>
<dbReference type="Proteomes" id="UP000198508">
    <property type="component" value="Unassembled WGS sequence"/>
</dbReference>
<reference evidence="4" key="1">
    <citation type="submission" date="2016-10" db="EMBL/GenBank/DDBJ databases">
        <authorList>
            <person name="Varghese N."/>
            <person name="Submissions S."/>
        </authorList>
    </citation>
    <scope>NUCLEOTIDE SEQUENCE [LARGE SCALE GENOMIC DNA]</scope>
    <source>
        <strain evidence="4">NLAE-zl-G277</strain>
    </source>
</reference>
<evidence type="ECO:0000313" key="4">
    <source>
        <dbReference type="Proteomes" id="UP000198508"/>
    </source>
</evidence>
<keyword evidence="2" id="KW-0472">Membrane</keyword>
<gene>
    <name evidence="3" type="ORF">SAMN05216313_10335</name>
</gene>
<feature type="transmembrane region" description="Helical" evidence="2">
    <location>
        <begin position="38"/>
        <end position="55"/>
    </location>
</feature>
<keyword evidence="2" id="KW-0812">Transmembrane</keyword>
<keyword evidence="2" id="KW-1133">Transmembrane helix</keyword>
<dbReference type="STRING" id="460384.SAMN05216313_10335"/>
<protein>
    <submittedName>
        <fullName evidence="3">Stage II sporulation protein GA (Sporulation sigma-E factor processing peptidase)</fullName>
    </submittedName>
</protein>
<dbReference type="EMBL" id="FOIM01000003">
    <property type="protein sequence ID" value="SET20173.1"/>
    <property type="molecule type" value="Genomic_DNA"/>
</dbReference>
<dbReference type="RefSeq" id="WP_092361013.1">
    <property type="nucleotide sequence ID" value="NZ_FOIM01000003.1"/>
</dbReference>
<dbReference type="GO" id="GO:0006508">
    <property type="term" value="P:proteolysis"/>
    <property type="evidence" value="ECO:0007669"/>
    <property type="project" value="InterPro"/>
</dbReference>
<dbReference type="GO" id="GO:0030436">
    <property type="term" value="P:asexual sporulation"/>
    <property type="evidence" value="ECO:0007669"/>
    <property type="project" value="InterPro"/>
</dbReference>
<evidence type="ECO:0000313" key="3">
    <source>
        <dbReference type="EMBL" id="SET20173.1"/>
    </source>
</evidence>
<feature type="transmembrane region" description="Helical" evidence="2">
    <location>
        <begin position="133"/>
        <end position="153"/>
    </location>
</feature>
<accession>A0A1I0CKI9</accession>
<organism evidence="3 4">
    <name type="scientific">Enterocloster lavalensis</name>
    <dbReference type="NCBI Taxonomy" id="460384"/>
    <lineage>
        <taxon>Bacteria</taxon>
        <taxon>Bacillati</taxon>
        <taxon>Bacillota</taxon>
        <taxon>Clostridia</taxon>
        <taxon>Lachnospirales</taxon>
        <taxon>Lachnospiraceae</taxon>
        <taxon>Enterocloster</taxon>
    </lineage>
</organism>
<feature type="compositionally biased region" description="Polar residues" evidence="1">
    <location>
        <begin position="307"/>
        <end position="316"/>
    </location>
</feature>
<dbReference type="GO" id="GO:0004190">
    <property type="term" value="F:aspartic-type endopeptidase activity"/>
    <property type="evidence" value="ECO:0007669"/>
    <property type="project" value="InterPro"/>
</dbReference>
<dbReference type="Pfam" id="PF03419">
    <property type="entry name" value="Peptidase_U4"/>
    <property type="match status" value="1"/>
</dbReference>
<keyword evidence="4" id="KW-1185">Reference proteome</keyword>